<dbReference type="EMBL" id="LBUU01000003">
    <property type="protein sequence ID" value="KKQ70698.1"/>
    <property type="molecule type" value="Genomic_DNA"/>
</dbReference>
<dbReference type="PIRSF" id="PIRSF019169">
    <property type="entry name" value="PilM"/>
    <property type="match status" value="1"/>
</dbReference>
<dbReference type="PANTHER" id="PTHR32432">
    <property type="entry name" value="CELL DIVISION PROTEIN FTSA-RELATED"/>
    <property type="match status" value="1"/>
</dbReference>
<dbReference type="Gene3D" id="3.30.420.40">
    <property type="match status" value="2"/>
</dbReference>
<dbReference type="Pfam" id="PF11104">
    <property type="entry name" value="PilM_2"/>
    <property type="match status" value="1"/>
</dbReference>
<dbReference type="Proteomes" id="UP000034022">
    <property type="component" value="Unassembled WGS sequence"/>
</dbReference>
<keyword evidence="1" id="KW-0131">Cell cycle</keyword>
<dbReference type="AlphaFoldDB" id="A0A0G0JTA2"/>
<dbReference type="Gene3D" id="3.30.1490.300">
    <property type="match status" value="1"/>
</dbReference>
<evidence type="ECO:0000313" key="2">
    <source>
        <dbReference type="Proteomes" id="UP000034022"/>
    </source>
</evidence>
<proteinExistence type="predicted"/>
<dbReference type="CDD" id="cd24049">
    <property type="entry name" value="ASKHA_NBD_PilM"/>
    <property type="match status" value="1"/>
</dbReference>
<organism evidence="1 2">
    <name type="scientific">Candidatus Falkowbacteria bacterium GW2011_GWE1_38_31</name>
    <dbReference type="NCBI Taxonomy" id="1618638"/>
    <lineage>
        <taxon>Bacteria</taxon>
        <taxon>Candidatus Falkowiibacteriota</taxon>
    </lineage>
</organism>
<accession>A0A0G0JTA2</accession>
<dbReference type="PANTHER" id="PTHR32432:SF3">
    <property type="entry name" value="ETHANOLAMINE UTILIZATION PROTEIN EUTJ"/>
    <property type="match status" value="1"/>
</dbReference>
<evidence type="ECO:0000313" key="1">
    <source>
        <dbReference type="EMBL" id="KKQ70698.1"/>
    </source>
</evidence>
<keyword evidence="1" id="KW-0132">Cell division</keyword>
<dbReference type="GO" id="GO:0051301">
    <property type="term" value="P:cell division"/>
    <property type="evidence" value="ECO:0007669"/>
    <property type="project" value="UniProtKB-KW"/>
</dbReference>
<dbReference type="SUPFAM" id="SSF53067">
    <property type="entry name" value="Actin-like ATPase domain"/>
    <property type="match status" value="1"/>
</dbReference>
<gene>
    <name evidence="1" type="ORF">US91_C0003G0028</name>
</gene>
<comment type="caution">
    <text evidence="1">The sequence shown here is derived from an EMBL/GenBank/DDBJ whole genome shotgun (WGS) entry which is preliminary data.</text>
</comment>
<protein>
    <submittedName>
        <fullName evidence="1">Cell division protein FtsA</fullName>
    </submittedName>
</protein>
<dbReference type="NCBIfam" id="TIGR01175">
    <property type="entry name" value="pilM"/>
    <property type="match status" value="1"/>
</dbReference>
<sequence>MFVVKNSKYPIGLDISDTSLKAVQLDRTGDKISIQALSRIELSEGIIINGEIKNQELFKKNIDALLLKPKYGFFSTRNVVACLPETKTYIKLIEIDNTPNPIADIIENDMENHIPIPASELYYDWQIIDKNTEKISVLIGAAPKDIVSQYISALKFAKFSINALEIESAAIVRSLLQEESPKYGEKRENNYAIIDIGANRASMIIYAKNTIVLAISVPISGKDVTERIAKALEITNDQAEKAKIICGLDKNKAQGIVSDILAGNIKDLNSKIKNALNFFHNHYPALGDINKIILCGGGATIKNLSTLIKETHNIETELGNMSINIAGLGKILDKEFTEELSLSLGEADSKDSKTISIKQNTNLVYTTAFGLAMRNVYLDM</sequence>
<reference evidence="1 2" key="1">
    <citation type="journal article" date="2015" name="Nature">
        <title>rRNA introns, odd ribosomes, and small enigmatic genomes across a large radiation of phyla.</title>
        <authorList>
            <person name="Brown C.T."/>
            <person name="Hug L.A."/>
            <person name="Thomas B.C."/>
            <person name="Sharon I."/>
            <person name="Castelle C.J."/>
            <person name="Singh A."/>
            <person name="Wilkins M.J."/>
            <person name="Williams K.H."/>
            <person name="Banfield J.F."/>
        </authorList>
    </citation>
    <scope>NUCLEOTIDE SEQUENCE [LARGE SCALE GENOMIC DNA]</scope>
</reference>
<name>A0A0G0JTA2_9BACT</name>
<dbReference type="InterPro" id="IPR050696">
    <property type="entry name" value="FtsA/MreB"/>
</dbReference>
<dbReference type="InterPro" id="IPR005883">
    <property type="entry name" value="PilM"/>
</dbReference>
<dbReference type="InterPro" id="IPR043129">
    <property type="entry name" value="ATPase_NBD"/>
</dbReference>